<dbReference type="Proteomes" id="UP001629113">
    <property type="component" value="Unassembled WGS sequence"/>
</dbReference>
<reference evidence="2 3" key="1">
    <citation type="submission" date="2024-06" db="EMBL/GenBank/DDBJ databases">
        <title>Complete genome of Phlyctema vagabunda strain 19-DSS-EL-015.</title>
        <authorList>
            <person name="Fiorenzani C."/>
        </authorList>
    </citation>
    <scope>NUCLEOTIDE SEQUENCE [LARGE SCALE GENOMIC DNA]</scope>
    <source>
        <strain evidence="2 3">19-DSS-EL-015</strain>
    </source>
</reference>
<dbReference type="EMBL" id="JBFCZG010000005">
    <property type="protein sequence ID" value="KAL3421958.1"/>
    <property type="molecule type" value="Genomic_DNA"/>
</dbReference>
<sequence>MSFFLRNSIRSAAVVARPAVRMGAVQQQRTFTNTSMRALKESDRLIPSTIADLPSSPPKTDSEDLADHNEKHKNDSLSKQKQGKAHWKPELASDSEEAVAADRHEHEDHSAEGIKELQKKTEKHAEEKHS</sequence>
<keyword evidence="3" id="KW-1185">Reference proteome</keyword>
<protein>
    <submittedName>
        <fullName evidence="2">Uncharacterized protein</fullName>
    </submittedName>
</protein>
<feature type="compositionally biased region" description="Basic and acidic residues" evidence="1">
    <location>
        <begin position="100"/>
        <end position="130"/>
    </location>
</feature>
<gene>
    <name evidence="2" type="ORF">PVAG01_06114</name>
</gene>
<feature type="region of interest" description="Disordered" evidence="1">
    <location>
        <begin position="33"/>
        <end position="130"/>
    </location>
</feature>
<feature type="compositionally biased region" description="Basic and acidic residues" evidence="1">
    <location>
        <begin position="60"/>
        <end position="78"/>
    </location>
</feature>
<comment type="caution">
    <text evidence="2">The sequence shown here is derived from an EMBL/GenBank/DDBJ whole genome shotgun (WGS) entry which is preliminary data.</text>
</comment>
<evidence type="ECO:0000313" key="2">
    <source>
        <dbReference type="EMBL" id="KAL3421958.1"/>
    </source>
</evidence>
<evidence type="ECO:0000256" key="1">
    <source>
        <dbReference type="SAM" id="MobiDB-lite"/>
    </source>
</evidence>
<organism evidence="2 3">
    <name type="scientific">Phlyctema vagabunda</name>
    <dbReference type="NCBI Taxonomy" id="108571"/>
    <lineage>
        <taxon>Eukaryota</taxon>
        <taxon>Fungi</taxon>
        <taxon>Dikarya</taxon>
        <taxon>Ascomycota</taxon>
        <taxon>Pezizomycotina</taxon>
        <taxon>Leotiomycetes</taxon>
        <taxon>Helotiales</taxon>
        <taxon>Dermateaceae</taxon>
        <taxon>Phlyctema</taxon>
    </lineage>
</organism>
<proteinExistence type="predicted"/>
<accession>A0ABR4PF97</accession>
<evidence type="ECO:0000313" key="3">
    <source>
        <dbReference type="Proteomes" id="UP001629113"/>
    </source>
</evidence>
<name>A0ABR4PF97_9HELO</name>